<feature type="region of interest" description="Disordered" evidence="1">
    <location>
        <begin position="36"/>
        <end position="57"/>
    </location>
</feature>
<gene>
    <name evidence="2" type="ORF">DPMN_033131</name>
</gene>
<comment type="caution">
    <text evidence="2">The sequence shown here is derived from an EMBL/GenBank/DDBJ whole genome shotgun (WGS) entry which is preliminary data.</text>
</comment>
<dbReference type="EMBL" id="JAIWYP010000002">
    <property type="protein sequence ID" value="KAH3869953.1"/>
    <property type="molecule type" value="Genomic_DNA"/>
</dbReference>
<keyword evidence="3" id="KW-1185">Reference proteome</keyword>
<evidence type="ECO:0000256" key="1">
    <source>
        <dbReference type="SAM" id="MobiDB-lite"/>
    </source>
</evidence>
<accession>A0A9D4RJJ9</accession>
<protein>
    <submittedName>
        <fullName evidence="2">Uncharacterized protein</fullName>
    </submittedName>
</protein>
<reference evidence="2" key="2">
    <citation type="submission" date="2020-11" db="EMBL/GenBank/DDBJ databases">
        <authorList>
            <person name="McCartney M.A."/>
            <person name="Auch B."/>
            <person name="Kono T."/>
            <person name="Mallez S."/>
            <person name="Becker A."/>
            <person name="Gohl D.M."/>
            <person name="Silverstein K.A.T."/>
            <person name="Koren S."/>
            <person name="Bechman K.B."/>
            <person name="Herman A."/>
            <person name="Abrahante J.E."/>
            <person name="Garbe J."/>
        </authorList>
    </citation>
    <scope>NUCLEOTIDE SEQUENCE</scope>
    <source>
        <strain evidence="2">Duluth1</strain>
        <tissue evidence="2">Whole animal</tissue>
    </source>
</reference>
<name>A0A9D4RJJ9_DREPO</name>
<sequence>MIFDFPVLTSILYCYFIESADEILKFTVGDTHEANAISESKDEEGSSTDGDQGVVVF</sequence>
<proteinExistence type="predicted"/>
<organism evidence="2 3">
    <name type="scientific">Dreissena polymorpha</name>
    <name type="common">Zebra mussel</name>
    <name type="synonym">Mytilus polymorpha</name>
    <dbReference type="NCBI Taxonomy" id="45954"/>
    <lineage>
        <taxon>Eukaryota</taxon>
        <taxon>Metazoa</taxon>
        <taxon>Spiralia</taxon>
        <taxon>Lophotrochozoa</taxon>
        <taxon>Mollusca</taxon>
        <taxon>Bivalvia</taxon>
        <taxon>Autobranchia</taxon>
        <taxon>Heteroconchia</taxon>
        <taxon>Euheterodonta</taxon>
        <taxon>Imparidentia</taxon>
        <taxon>Neoheterodontei</taxon>
        <taxon>Myida</taxon>
        <taxon>Dreissenoidea</taxon>
        <taxon>Dreissenidae</taxon>
        <taxon>Dreissena</taxon>
    </lineage>
</organism>
<reference evidence="2" key="1">
    <citation type="journal article" date="2019" name="bioRxiv">
        <title>The Genome of the Zebra Mussel, Dreissena polymorpha: A Resource for Invasive Species Research.</title>
        <authorList>
            <person name="McCartney M.A."/>
            <person name="Auch B."/>
            <person name="Kono T."/>
            <person name="Mallez S."/>
            <person name="Zhang Y."/>
            <person name="Obille A."/>
            <person name="Becker A."/>
            <person name="Abrahante J.E."/>
            <person name="Garbe J."/>
            <person name="Badalamenti J.P."/>
            <person name="Herman A."/>
            <person name="Mangelson H."/>
            <person name="Liachko I."/>
            <person name="Sullivan S."/>
            <person name="Sone E.D."/>
            <person name="Koren S."/>
            <person name="Silverstein K.A.T."/>
            <person name="Beckman K.B."/>
            <person name="Gohl D.M."/>
        </authorList>
    </citation>
    <scope>NUCLEOTIDE SEQUENCE</scope>
    <source>
        <strain evidence="2">Duluth1</strain>
        <tissue evidence="2">Whole animal</tissue>
    </source>
</reference>
<evidence type="ECO:0000313" key="3">
    <source>
        <dbReference type="Proteomes" id="UP000828390"/>
    </source>
</evidence>
<dbReference type="Proteomes" id="UP000828390">
    <property type="component" value="Unassembled WGS sequence"/>
</dbReference>
<dbReference type="AlphaFoldDB" id="A0A9D4RJJ9"/>
<evidence type="ECO:0000313" key="2">
    <source>
        <dbReference type="EMBL" id="KAH3869953.1"/>
    </source>
</evidence>